<dbReference type="AlphaFoldDB" id="A0A832RUA0"/>
<dbReference type="RefSeq" id="WP_042686836.1">
    <property type="nucleotide sequence ID" value="NZ_DUIH01000023.1"/>
</dbReference>
<evidence type="ECO:0000256" key="2">
    <source>
        <dbReference type="ARBA" id="ARBA00011738"/>
    </source>
</evidence>
<dbReference type="InterPro" id="IPR007167">
    <property type="entry name" value="Fe-transptr_FeoA-like"/>
</dbReference>
<dbReference type="InterPro" id="IPR038157">
    <property type="entry name" value="FeoA_core_dom"/>
</dbReference>
<dbReference type="PANTHER" id="PTHR33238:SF11">
    <property type="entry name" value="TRANSCRIPTIONAL REGULATOR MNTR"/>
    <property type="match status" value="1"/>
</dbReference>
<keyword evidence="3" id="KW-0408">Iron</keyword>
<comment type="caution">
    <text evidence="5">The sequence shown here is derived from an EMBL/GenBank/DDBJ whole genome shotgun (WGS) entry which is preliminary data.</text>
</comment>
<dbReference type="PANTHER" id="PTHR33238">
    <property type="entry name" value="IRON (METAL) DEPENDENT REPRESSOR, DTXR FAMILY"/>
    <property type="match status" value="1"/>
</dbReference>
<dbReference type="InterPro" id="IPR022689">
    <property type="entry name" value="Iron_dep_repressor"/>
</dbReference>
<evidence type="ECO:0000313" key="5">
    <source>
        <dbReference type="EMBL" id="HIH70375.1"/>
    </source>
</evidence>
<dbReference type="InterPro" id="IPR050536">
    <property type="entry name" value="DtxR_MntR_Metal-Reg"/>
</dbReference>
<evidence type="ECO:0000313" key="6">
    <source>
        <dbReference type="Proteomes" id="UP000600363"/>
    </source>
</evidence>
<evidence type="ECO:0000259" key="4">
    <source>
        <dbReference type="SMART" id="SM00899"/>
    </source>
</evidence>
<comment type="subunit">
    <text evidence="2">Homodimer.</text>
</comment>
<proteinExistence type="predicted"/>
<dbReference type="Gene3D" id="2.30.30.90">
    <property type="match status" value="1"/>
</dbReference>
<dbReference type="SUPFAM" id="SSF47979">
    <property type="entry name" value="Iron-dependent repressor protein, dimerization domain"/>
    <property type="match status" value="1"/>
</dbReference>
<reference evidence="5" key="1">
    <citation type="journal article" date="2020" name="bioRxiv">
        <title>A rank-normalized archaeal taxonomy based on genome phylogeny resolves widespread incomplete and uneven classifications.</title>
        <authorList>
            <person name="Rinke C."/>
            <person name="Chuvochina M."/>
            <person name="Mussig A.J."/>
            <person name="Chaumeil P.-A."/>
            <person name="Waite D.W."/>
            <person name="Whitman W.B."/>
            <person name="Parks D.H."/>
            <person name="Hugenholtz P."/>
        </authorList>
    </citation>
    <scope>NUCLEOTIDE SEQUENCE</scope>
    <source>
        <strain evidence="5">UBA12518</strain>
    </source>
</reference>
<dbReference type="EMBL" id="DUIH01000023">
    <property type="protein sequence ID" value="HIH70375.1"/>
    <property type="molecule type" value="Genomic_DNA"/>
</dbReference>
<dbReference type="Proteomes" id="UP000600363">
    <property type="component" value="Unassembled WGS sequence"/>
</dbReference>
<dbReference type="SUPFAM" id="SSF50037">
    <property type="entry name" value="C-terminal domain of transcriptional repressors"/>
    <property type="match status" value="1"/>
</dbReference>
<dbReference type="Pfam" id="PF04023">
    <property type="entry name" value="FeoA"/>
    <property type="match status" value="1"/>
</dbReference>
<dbReference type="GO" id="GO:0005737">
    <property type="term" value="C:cytoplasm"/>
    <property type="evidence" value="ECO:0007669"/>
    <property type="project" value="UniProtKB-SubCell"/>
</dbReference>
<dbReference type="InterPro" id="IPR036421">
    <property type="entry name" value="Fe_dep_repressor_sf"/>
</dbReference>
<dbReference type="InterPro" id="IPR036388">
    <property type="entry name" value="WH-like_DNA-bd_sf"/>
</dbReference>
<gene>
    <name evidence="5" type="ORF">HA299_07210</name>
</gene>
<evidence type="ECO:0000256" key="1">
    <source>
        <dbReference type="ARBA" id="ARBA00004496"/>
    </source>
</evidence>
<feature type="domain" description="Ferrous iron transporter FeoA-like" evidence="4">
    <location>
        <begin position="143"/>
        <end position="213"/>
    </location>
</feature>
<name>A0A832RUA0_9EURY</name>
<organism evidence="5 6">
    <name type="scientific">Methermicoccus shengliensis</name>
    <dbReference type="NCBI Taxonomy" id="660064"/>
    <lineage>
        <taxon>Archaea</taxon>
        <taxon>Methanobacteriati</taxon>
        <taxon>Methanobacteriota</taxon>
        <taxon>Stenosarchaea group</taxon>
        <taxon>Methanomicrobia</taxon>
        <taxon>Methanosarcinales</taxon>
        <taxon>Methermicoccaceae</taxon>
        <taxon>Methermicoccus</taxon>
    </lineage>
</organism>
<dbReference type="InterPro" id="IPR008988">
    <property type="entry name" value="Transcriptional_repressor_C"/>
</dbReference>
<evidence type="ECO:0000256" key="3">
    <source>
        <dbReference type="ARBA" id="ARBA00023004"/>
    </source>
</evidence>
<dbReference type="GO" id="GO:0003700">
    <property type="term" value="F:DNA-binding transcription factor activity"/>
    <property type="evidence" value="ECO:0007669"/>
    <property type="project" value="InterPro"/>
</dbReference>
<dbReference type="Pfam" id="PF02742">
    <property type="entry name" value="Fe_dep_repr_C"/>
    <property type="match status" value="1"/>
</dbReference>
<dbReference type="InterPro" id="IPR001367">
    <property type="entry name" value="Fe_dep_repressor"/>
</dbReference>
<comment type="subcellular location">
    <subcellularLocation>
        <location evidence="1">Cytoplasm</location>
    </subcellularLocation>
</comment>
<sequence length="215" mass="24484">MLSDEAENALKQIWICVHEQKMECVPVEVLSETKREESLRELITTQMVDVCEGEVRLTEQGDEYGRNVVRRNRLAERLLVDVLDTENGLVRETACGLEHYLYRGVEDSVCTLLGHPRFCPHGKPIPMGECCRRASTEAKKIVCPLSELSSGQAGRIAYLHPKRRETMQKLISMGVLPGMPVRLVQRTPSYVLEVDRTRYAVDEEIASSIFVRLQR</sequence>
<dbReference type="SMART" id="SM00529">
    <property type="entry name" value="HTH_DTXR"/>
    <property type="match status" value="1"/>
</dbReference>
<accession>A0A832RUA0</accession>
<dbReference type="GO" id="GO:0046914">
    <property type="term" value="F:transition metal ion binding"/>
    <property type="evidence" value="ECO:0007669"/>
    <property type="project" value="InterPro"/>
</dbReference>
<dbReference type="Gene3D" id="1.10.10.10">
    <property type="entry name" value="Winged helix-like DNA-binding domain superfamily/Winged helix DNA-binding domain"/>
    <property type="match status" value="1"/>
</dbReference>
<dbReference type="SMART" id="SM00899">
    <property type="entry name" value="FeoA"/>
    <property type="match status" value="1"/>
</dbReference>
<protein>
    <submittedName>
        <fullName evidence="5">Metal-dependent transcriptional regulator</fullName>
    </submittedName>
</protein>
<dbReference type="GO" id="GO:0046983">
    <property type="term" value="F:protein dimerization activity"/>
    <property type="evidence" value="ECO:0007669"/>
    <property type="project" value="InterPro"/>
</dbReference>